<evidence type="ECO:0000256" key="1">
    <source>
        <dbReference type="ARBA" id="ARBA00004141"/>
    </source>
</evidence>
<keyword evidence="6 8" id="KW-0472">Membrane</keyword>
<dbReference type="AlphaFoldDB" id="A0A840GB77"/>
<reference evidence="10 11" key="1">
    <citation type="submission" date="2020-08" db="EMBL/GenBank/DDBJ databases">
        <title>Genome sequencing of Purple Non-Sulfur Bacteria from various extreme environments.</title>
        <authorList>
            <person name="Mayer M."/>
        </authorList>
    </citation>
    <scope>NUCLEOTIDE SEQUENCE [LARGE SCALE GENOMIC DNA]</scope>
    <source>
        <strain evidence="10 11">2761</strain>
    </source>
</reference>
<evidence type="ECO:0000256" key="7">
    <source>
        <dbReference type="SAM" id="MobiDB-lite"/>
    </source>
</evidence>
<gene>
    <name evidence="10" type="ORF">GGD90_003500</name>
</gene>
<dbReference type="OrthoDB" id="9778341at2"/>
<evidence type="ECO:0000313" key="10">
    <source>
        <dbReference type="EMBL" id="MBB4249096.1"/>
    </source>
</evidence>
<evidence type="ECO:0000256" key="8">
    <source>
        <dbReference type="SAM" id="Phobius"/>
    </source>
</evidence>
<dbReference type="RefSeq" id="WP_153118026.1">
    <property type="nucleotide sequence ID" value="NZ_JACIGE010000018.1"/>
</dbReference>
<dbReference type="SUPFAM" id="SSF144091">
    <property type="entry name" value="Rhomboid-like"/>
    <property type="match status" value="1"/>
</dbReference>
<protein>
    <submittedName>
        <fullName evidence="10">Rhomboid protease GluP</fullName>
        <ecNumber evidence="10">3.4.21.105</ecNumber>
    </submittedName>
</protein>
<comment type="caution">
    <text evidence="10">The sequence shown here is derived from an EMBL/GenBank/DDBJ whole genome shotgun (WGS) entry which is preliminary data.</text>
</comment>
<evidence type="ECO:0000256" key="2">
    <source>
        <dbReference type="ARBA" id="ARBA00009045"/>
    </source>
</evidence>
<dbReference type="Gene3D" id="1.20.1540.10">
    <property type="entry name" value="Rhomboid-like"/>
    <property type="match status" value="1"/>
</dbReference>
<feature type="transmembrane region" description="Helical" evidence="8">
    <location>
        <begin position="69"/>
        <end position="93"/>
    </location>
</feature>
<dbReference type="InterPro" id="IPR022764">
    <property type="entry name" value="Peptidase_S54_rhomboid_dom"/>
</dbReference>
<feature type="compositionally biased region" description="Gly residues" evidence="7">
    <location>
        <begin position="361"/>
        <end position="370"/>
    </location>
</feature>
<evidence type="ECO:0000259" key="9">
    <source>
        <dbReference type="Pfam" id="PF01694"/>
    </source>
</evidence>
<dbReference type="EC" id="3.4.21.105" evidence="10"/>
<dbReference type="Pfam" id="PF01694">
    <property type="entry name" value="Rhomboid"/>
    <property type="match status" value="1"/>
</dbReference>
<dbReference type="PANTHER" id="PTHR43731:SF14">
    <property type="entry name" value="PRESENILIN-ASSOCIATED RHOMBOID-LIKE PROTEIN, MITOCHONDRIAL"/>
    <property type="match status" value="1"/>
</dbReference>
<evidence type="ECO:0000256" key="6">
    <source>
        <dbReference type="ARBA" id="ARBA00023136"/>
    </source>
</evidence>
<feature type="region of interest" description="Disordered" evidence="7">
    <location>
        <begin position="335"/>
        <end position="378"/>
    </location>
</feature>
<dbReference type="Proteomes" id="UP000587070">
    <property type="component" value="Unassembled WGS sequence"/>
</dbReference>
<dbReference type="GO" id="GO:0004252">
    <property type="term" value="F:serine-type endopeptidase activity"/>
    <property type="evidence" value="ECO:0007669"/>
    <property type="project" value="InterPro"/>
</dbReference>
<feature type="domain" description="Peptidase S54 rhomboid" evidence="9">
    <location>
        <begin position="67"/>
        <end position="208"/>
    </location>
</feature>
<evidence type="ECO:0000256" key="3">
    <source>
        <dbReference type="ARBA" id="ARBA00022692"/>
    </source>
</evidence>
<evidence type="ECO:0000313" key="11">
    <source>
        <dbReference type="Proteomes" id="UP000587070"/>
    </source>
</evidence>
<name>A0A840GB77_RHOTE</name>
<keyword evidence="5 8" id="KW-1133">Transmembrane helix</keyword>
<comment type="subcellular location">
    <subcellularLocation>
        <location evidence="1">Membrane</location>
        <topology evidence="1">Multi-pass membrane protein</topology>
    </subcellularLocation>
</comment>
<organism evidence="10 11">
    <name type="scientific">Rhodocyclus tenuis</name>
    <name type="common">Rhodospirillum tenue</name>
    <dbReference type="NCBI Taxonomy" id="1066"/>
    <lineage>
        <taxon>Bacteria</taxon>
        <taxon>Pseudomonadati</taxon>
        <taxon>Pseudomonadota</taxon>
        <taxon>Betaproteobacteria</taxon>
        <taxon>Rhodocyclales</taxon>
        <taxon>Rhodocyclaceae</taxon>
        <taxon>Rhodocyclus</taxon>
    </lineage>
</organism>
<feature type="transmembrane region" description="Helical" evidence="8">
    <location>
        <begin position="165"/>
        <end position="184"/>
    </location>
</feature>
<dbReference type="GO" id="GO:0016020">
    <property type="term" value="C:membrane"/>
    <property type="evidence" value="ECO:0007669"/>
    <property type="project" value="UniProtKB-SubCell"/>
</dbReference>
<evidence type="ECO:0000256" key="5">
    <source>
        <dbReference type="ARBA" id="ARBA00022989"/>
    </source>
</evidence>
<dbReference type="InterPro" id="IPR035952">
    <property type="entry name" value="Rhomboid-like_sf"/>
</dbReference>
<dbReference type="InterPro" id="IPR050925">
    <property type="entry name" value="Rhomboid_protease_S54"/>
</dbReference>
<keyword evidence="4 10" id="KW-0378">Hydrolase</keyword>
<keyword evidence="11" id="KW-1185">Reference proteome</keyword>
<feature type="transmembrane region" description="Helical" evidence="8">
    <location>
        <begin position="222"/>
        <end position="244"/>
    </location>
</feature>
<comment type="similarity">
    <text evidence="2">Belongs to the peptidase S54 family.</text>
</comment>
<keyword evidence="3 8" id="KW-0812">Transmembrane</keyword>
<proteinExistence type="inferred from homology"/>
<feature type="compositionally biased region" description="Basic and acidic residues" evidence="7">
    <location>
        <begin position="335"/>
        <end position="347"/>
    </location>
</feature>
<feature type="transmembrane region" description="Helical" evidence="8">
    <location>
        <begin position="20"/>
        <end position="40"/>
    </location>
</feature>
<accession>A0A840GB77</accession>
<evidence type="ECO:0000256" key="4">
    <source>
        <dbReference type="ARBA" id="ARBA00022801"/>
    </source>
</evidence>
<dbReference type="GO" id="GO:0006508">
    <property type="term" value="P:proteolysis"/>
    <property type="evidence" value="ECO:0007669"/>
    <property type="project" value="UniProtKB-KW"/>
</dbReference>
<dbReference type="EMBL" id="JACIGE010000018">
    <property type="protein sequence ID" value="MBB4249096.1"/>
    <property type="molecule type" value="Genomic_DNA"/>
</dbReference>
<feature type="transmembrane region" description="Helical" evidence="8">
    <location>
        <begin position="190"/>
        <end position="210"/>
    </location>
</feature>
<feature type="transmembrane region" description="Helical" evidence="8">
    <location>
        <begin position="105"/>
        <end position="126"/>
    </location>
</feature>
<sequence length="378" mass="40652">MPEIPLPPSLHDQLRLRQPVLRLTPLLIGINVLVFLAMLANGAGVWHSPNGVQLSWGANFGPATQDGQWWRLASAMFLHFGVLHLLLNMWALWDSGQFVERFYGYARFATIYFISGVSGNLLSLVAHQGQAVSGGASGAIFGVYGALLVCLWHERQFLQPSEFRWLFWGAAGFAALTIVFGLLVEGIDNAAHIGGFIAGVLSGTILLRTLRADLRPIGQARGVAALALAGTIAVLVSLIPPPAYRWYDELRARQEISEFLKDDAAIGESWRSIVKESKRGDSSFDELAGRIDAAIGDRYAASFEQLSQAPDDPALPSAATLAALRQYAQTRRDASRSLAESLRRRDASGMAARPLPDANGPGQGFSGPGKGVAAPSGH</sequence>
<feature type="transmembrane region" description="Helical" evidence="8">
    <location>
        <begin position="132"/>
        <end position="153"/>
    </location>
</feature>
<keyword evidence="10" id="KW-0645">Protease</keyword>
<dbReference type="PANTHER" id="PTHR43731">
    <property type="entry name" value="RHOMBOID PROTEASE"/>
    <property type="match status" value="1"/>
</dbReference>